<dbReference type="GO" id="GO:0005634">
    <property type="term" value="C:nucleus"/>
    <property type="evidence" value="ECO:0007669"/>
    <property type="project" value="TreeGrafter"/>
</dbReference>
<evidence type="ECO:0000313" key="5">
    <source>
        <dbReference type="Proteomes" id="UP000801492"/>
    </source>
</evidence>
<gene>
    <name evidence="4" type="ORF">ILUMI_21632</name>
</gene>
<reference evidence="4" key="1">
    <citation type="submission" date="2019-08" db="EMBL/GenBank/DDBJ databases">
        <title>The genome of the North American firefly Photinus pyralis.</title>
        <authorList>
            <consortium name="Photinus pyralis genome working group"/>
            <person name="Fallon T.R."/>
            <person name="Sander Lower S.E."/>
            <person name="Weng J.-K."/>
        </authorList>
    </citation>
    <scope>NUCLEOTIDE SEQUENCE</scope>
    <source>
        <strain evidence="4">TRF0915ILg1</strain>
        <tissue evidence="4">Whole body</tissue>
    </source>
</reference>
<dbReference type="SUPFAM" id="SSF81698">
    <property type="entry name" value="FF domain"/>
    <property type="match status" value="2"/>
</dbReference>
<protein>
    <recommendedName>
        <fullName evidence="3">FF domain-containing protein</fullName>
    </recommendedName>
</protein>
<dbReference type="GO" id="GO:0003712">
    <property type="term" value="F:transcription coregulator activity"/>
    <property type="evidence" value="ECO:0007669"/>
    <property type="project" value="TreeGrafter"/>
</dbReference>
<proteinExistence type="predicted"/>
<name>A0A8K0CE76_IGNLU</name>
<feature type="domain" description="FF" evidence="3">
    <location>
        <begin position="120"/>
        <end position="175"/>
    </location>
</feature>
<feature type="region of interest" description="Disordered" evidence="2">
    <location>
        <begin position="241"/>
        <end position="263"/>
    </location>
</feature>
<feature type="region of interest" description="Disordered" evidence="2">
    <location>
        <begin position="1"/>
        <end position="61"/>
    </location>
</feature>
<dbReference type="PANTHER" id="PTHR15377">
    <property type="entry name" value="TRANSCRIPTION ELONGATION REGULATOR 1"/>
    <property type="match status" value="1"/>
</dbReference>
<feature type="compositionally biased region" description="Basic and acidic residues" evidence="2">
    <location>
        <begin position="15"/>
        <end position="61"/>
    </location>
</feature>
<dbReference type="Gene3D" id="1.10.10.440">
    <property type="entry name" value="FF domain"/>
    <property type="match status" value="3"/>
</dbReference>
<dbReference type="FunFam" id="1.10.10.440:FF:000008">
    <property type="entry name" value="Transcription elongation regulator 1 (CA150)"/>
    <property type="match status" value="1"/>
</dbReference>
<evidence type="ECO:0000256" key="1">
    <source>
        <dbReference type="ARBA" id="ARBA00022737"/>
    </source>
</evidence>
<feature type="domain" description="FF" evidence="3">
    <location>
        <begin position="176"/>
        <end position="242"/>
    </location>
</feature>
<dbReference type="PROSITE" id="PS51676">
    <property type="entry name" value="FF"/>
    <property type="match status" value="3"/>
</dbReference>
<dbReference type="AlphaFoldDB" id="A0A8K0CE76"/>
<dbReference type="InterPro" id="IPR045148">
    <property type="entry name" value="TCRG1-like"/>
</dbReference>
<feature type="domain" description="FF" evidence="3">
    <location>
        <begin position="62"/>
        <end position="118"/>
    </location>
</feature>
<dbReference type="GO" id="GO:0070063">
    <property type="term" value="F:RNA polymerase binding"/>
    <property type="evidence" value="ECO:0007669"/>
    <property type="project" value="InterPro"/>
</dbReference>
<accession>A0A8K0CE76</accession>
<keyword evidence="5" id="KW-1185">Reference proteome</keyword>
<dbReference type="PANTHER" id="PTHR15377:SF3">
    <property type="entry name" value="WW DOMAIN-CONTAINING PROTEIN"/>
    <property type="match status" value="1"/>
</dbReference>
<dbReference type="InterPro" id="IPR002713">
    <property type="entry name" value="FF_domain"/>
</dbReference>
<sequence length="263" mass="31653">MKEAEEPEGETLPSDDERAKEQKEKEKQARAEASLREREKEVQRTLATHMRDRDKEREQHKRDEAIQHFNALLSDLVRNSDLGWREVKRLLRKDHRWDLADSLPREEKEKLFNEHIEHLIRKKREKFRELLDETAEVTLTSTWKEIKKLIKEDPRYTKFASSERCEREFKDYLKDKMITAKGEFKELLQETKLITHKSLSNLRENENHMPEIEDILKNDRRYLVLDHIPEERTQLVLNYLEELDRRGPPPPPTASEPTRRSVK</sequence>
<evidence type="ECO:0000313" key="4">
    <source>
        <dbReference type="EMBL" id="KAF2884539.1"/>
    </source>
</evidence>
<evidence type="ECO:0000259" key="3">
    <source>
        <dbReference type="PROSITE" id="PS51676"/>
    </source>
</evidence>
<dbReference type="FunFam" id="1.10.10.440:FF:000005">
    <property type="entry name" value="Transcription elongation regulator 1 (CA150)"/>
    <property type="match status" value="1"/>
</dbReference>
<evidence type="ECO:0000256" key="2">
    <source>
        <dbReference type="SAM" id="MobiDB-lite"/>
    </source>
</evidence>
<dbReference type="OrthoDB" id="63972at2759"/>
<dbReference type="SMART" id="SM00441">
    <property type="entry name" value="FF"/>
    <property type="match status" value="3"/>
</dbReference>
<keyword evidence="1" id="KW-0677">Repeat</keyword>
<organism evidence="4 5">
    <name type="scientific">Ignelater luminosus</name>
    <name type="common">Cucubano</name>
    <name type="synonym">Pyrophorus luminosus</name>
    <dbReference type="NCBI Taxonomy" id="2038154"/>
    <lineage>
        <taxon>Eukaryota</taxon>
        <taxon>Metazoa</taxon>
        <taxon>Ecdysozoa</taxon>
        <taxon>Arthropoda</taxon>
        <taxon>Hexapoda</taxon>
        <taxon>Insecta</taxon>
        <taxon>Pterygota</taxon>
        <taxon>Neoptera</taxon>
        <taxon>Endopterygota</taxon>
        <taxon>Coleoptera</taxon>
        <taxon>Polyphaga</taxon>
        <taxon>Elateriformia</taxon>
        <taxon>Elateroidea</taxon>
        <taxon>Elateridae</taxon>
        <taxon>Agrypninae</taxon>
        <taxon>Pyrophorini</taxon>
        <taxon>Ignelater</taxon>
    </lineage>
</organism>
<comment type="caution">
    <text evidence="4">The sequence shown here is derived from an EMBL/GenBank/DDBJ whole genome shotgun (WGS) entry which is preliminary data.</text>
</comment>
<dbReference type="FunFam" id="1.10.10.440:FF:000006">
    <property type="entry name" value="Transcription elongation regulator 1 (CA150)"/>
    <property type="match status" value="1"/>
</dbReference>
<dbReference type="Proteomes" id="UP000801492">
    <property type="component" value="Unassembled WGS sequence"/>
</dbReference>
<dbReference type="InterPro" id="IPR036517">
    <property type="entry name" value="FF_domain_sf"/>
</dbReference>
<dbReference type="EMBL" id="VTPC01090159">
    <property type="protein sequence ID" value="KAF2884539.1"/>
    <property type="molecule type" value="Genomic_DNA"/>
</dbReference>
<dbReference type="Pfam" id="PF01846">
    <property type="entry name" value="FF"/>
    <property type="match status" value="3"/>
</dbReference>